<protein>
    <submittedName>
        <fullName evidence="2">DUF1801 domain-containing protein</fullName>
    </submittedName>
</protein>
<dbReference type="RefSeq" id="WP_256540181.1">
    <property type="nucleotide sequence ID" value="NZ_JANHOH010000005.1"/>
</dbReference>
<organism evidence="2 3">
    <name type="scientific">Mucilaginibacter aquariorum</name>
    <dbReference type="NCBI Taxonomy" id="2967225"/>
    <lineage>
        <taxon>Bacteria</taxon>
        <taxon>Pseudomonadati</taxon>
        <taxon>Bacteroidota</taxon>
        <taxon>Sphingobacteriia</taxon>
        <taxon>Sphingobacteriales</taxon>
        <taxon>Sphingobacteriaceae</taxon>
        <taxon>Mucilaginibacter</taxon>
    </lineage>
</organism>
<dbReference type="Proteomes" id="UP001204376">
    <property type="component" value="Unassembled WGS sequence"/>
</dbReference>
<comment type="caution">
    <text evidence="2">The sequence shown here is derived from an EMBL/GenBank/DDBJ whole genome shotgun (WGS) entry which is preliminary data.</text>
</comment>
<proteinExistence type="predicted"/>
<reference evidence="2 3" key="1">
    <citation type="submission" date="2022-07" db="EMBL/GenBank/DDBJ databases">
        <title>Mucilaginibacter sp. JC4.</title>
        <authorList>
            <person name="Le V."/>
            <person name="Ko S.-R."/>
            <person name="Ahn C.-Y."/>
            <person name="Oh H.-M."/>
        </authorList>
    </citation>
    <scope>NUCLEOTIDE SEQUENCE [LARGE SCALE GENOMIC DNA]</scope>
    <source>
        <strain evidence="2 3">JC4</strain>
    </source>
</reference>
<dbReference type="InterPro" id="IPR014922">
    <property type="entry name" value="YdhG-like"/>
</dbReference>
<evidence type="ECO:0000259" key="1">
    <source>
        <dbReference type="Pfam" id="PF08818"/>
    </source>
</evidence>
<sequence>MMLRPIDNYFLQHSEPTQSCLQFLRGHILKLDTNITEEWKYGMPVFCYKGKMMCYLWVHKKLHQPYLGIVQGKHIEHPDLIIEKRAKMKILLLDPNEDLPMDKINTILSQVLAFFTH</sequence>
<feature type="domain" description="YdhG-like" evidence="1">
    <location>
        <begin position="18"/>
        <end position="110"/>
    </location>
</feature>
<dbReference type="SUPFAM" id="SSF159888">
    <property type="entry name" value="YdhG-like"/>
    <property type="match status" value="1"/>
</dbReference>
<accession>A0ABT1T699</accession>
<dbReference type="Gene3D" id="3.90.1150.200">
    <property type="match status" value="1"/>
</dbReference>
<keyword evidence="3" id="KW-1185">Reference proteome</keyword>
<dbReference type="EMBL" id="JANHOH010000005">
    <property type="protein sequence ID" value="MCQ6959992.1"/>
    <property type="molecule type" value="Genomic_DNA"/>
</dbReference>
<dbReference type="Pfam" id="PF08818">
    <property type="entry name" value="DUF1801"/>
    <property type="match status" value="1"/>
</dbReference>
<evidence type="ECO:0000313" key="2">
    <source>
        <dbReference type="EMBL" id="MCQ6959992.1"/>
    </source>
</evidence>
<gene>
    <name evidence="2" type="ORF">NPE20_18580</name>
</gene>
<evidence type="ECO:0000313" key="3">
    <source>
        <dbReference type="Proteomes" id="UP001204376"/>
    </source>
</evidence>
<name>A0ABT1T699_9SPHI</name>